<evidence type="ECO:0000313" key="2">
    <source>
        <dbReference type="EMBL" id="KPI39161.1"/>
    </source>
</evidence>
<evidence type="ECO:0000256" key="1">
    <source>
        <dbReference type="SAM" id="MobiDB-lite"/>
    </source>
</evidence>
<feature type="region of interest" description="Disordered" evidence="1">
    <location>
        <begin position="495"/>
        <end position="523"/>
    </location>
</feature>
<dbReference type="GeneID" id="28736472"/>
<reference evidence="2 3" key="1">
    <citation type="submission" date="2015-06" db="EMBL/GenBank/DDBJ databases">
        <title>Draft genome of the ant-associated black yeast Phialophora attae CBS 131958.</title>
        <authorList>
            <person name="Moreno L.F."/>
            <person name="Stielow B.J."/>
            <person name="de Hoog S."/>
            <person name="Vicente V.A."/>
            <person name="Weiss V.A."/>
            <person name="de Vries M."/>
            <person name="Cruz L.M."/>
            <person name="Souza E.M."/>
        </authorList>
    </citation>
    <scope>NUCLEOTIDE SEQUENCE [LARGE SCALE GENOMIC DNA]</scope>
    <source>
        <strain evidence="2 3">CBS 131958</strain>
    </source>
</reference>
<accession>A0A0N0NLD3</accession>
<feature type="compositionally biased region" description="Acidic residues" evidence="1">
    <location>
        <begin position="512"/>
        <end position="523"/>
    </location>
</feature>
<organism evidence="2 3">
    <name type="scientific">Cyphellophora attinorum</name>
    <dbReference type="NCBI Taxonomy" id="1664694"/>
    <lineage>
        <taxon>Eukaryota</taxon>
        <taxon>Fungi</taxon>
        <taxon>Dikarya</taxon>
        <taxon>Ascomycota</taxon>
        <taxon>Pezizomycotina</taxon>
        <taxon>Eurotiomycetes</taxon>
        <taxon>Chaetothyriomycetidae</taxon>
        <taxon>Chaetothyriales</taxon>
        <taxon>Cyphellophoraceae</taxon>
        <taxon>Cyphellophora</taxon>
    </lineage>
</organism>
<dbReference type="Proteomes" id="UP000038010">
    <property type="component" value="Unassembled WGS sequence"/>
</dbReference>
<keyword evidence="3" id="KW-1185">Reference proteome</keyword>
<comment type="caution">
    <text evidence="2">The sequence shown here is derived from an EMBL/GenBank/DDBJ whole genome shotgun (WGS) entry which is preliminary data.</text>
</comment>
<sequence length="537" mass="60545">MPSWKRIRLQTAEDLEQSFDLITSYIHRPSLASTVEELSFDRIRNYIRFDDPSNPPPLCGGGRTTDYSAMVSLRLNSPLSPSEVLLNRSVHALPMPDSQKQRVSTAILWKSQNRAPDPTDRREVSNYVYYRHDEHYEYASAVFVLLCLLAPNLQQISTIPPADLPSEFLRAANRGKLAQGSSVLSKLSRVKIFTSTHRHIVNDPRFYHRTPVLSSFRHFDRFPNLKSLSTQAIEPWEDDDLSTIPPGLSTVKNISVTNSGMDSEFMGTLIRMPAELESITLTTGGRSVERGHTFIQYPKTLGKCLEQQRETLKYIDLDFDQYLRAYKFEPPEVEAELGAEPRYDHFDDSDKQDELEEDAQADLDLVADKAESLRRGHVLHSRDLPNTKSYGLTIGSFRDFHGLKVLRIGIKALLGPVYYRRDLPSGEIKTNAEGEKEVMKTWNLGLADMLPGGLEELAVRGYKTGENALWDKEVDNLKQVIREGGFPYLRTVKGLDGGNGGHEEGSVGSGEDVNDPDNNEDDLTVVEEEQGWVEAES</sequence>
<dbReference type="VEuPathDB" id="FungiDB:AB675_4452"/>
<protein>
    <submittedName>
        <fullName evidence="2">Uncharacterized protein</fullName>
    </submittedName>
</protein>
<dbReference type="EMBL" id="LFJN01000016">
    <property type="protein sequence ID" value="KPI39161.1"/>
    <property type="molecule type" value="Genomic_DNA"/>
</dbReference>
<dbReference type="STRING" id="1664694.A0A0N0NLD3"/>
<gene>
    <name evidence="2" type="ORF">AB675_4452</name>
</gene>
<evidence type="ECO:0000313" key="3">
    <source>
        <dbReference type="Proteomes" id="UP000038010"/>
    </source>
</evidence>
<dbReference type="RefSeq" id="XP_017999124.1">
    <property type="nucleotide sequence ID" value="XM_018144592.1"/>
</dbReference>
<name>A0A0N0NLD3_9EURO</name>
<proteinExistence type="predicted"/>
<dbReference type="OrthoDB" id="3437411at2759"/>
<dbReference type="AlphaFoldDB" id="A0A0N0NLD3"/>